<accession>A0A6A2G9G0</accession>
<name>A0A6A2G9G0_BACUN</name>
<feature type="domain" description="Helix-turn-helix" evidence="1">
    <location>
        <begin position="45"/>
        <end position="93"/>
    </location>
</feature>
<gene>
    <name evidence="2" type="ORF">GAQ59_14145</name>
</gene>
<dbReference type="AlphaFoldDB" id="A0A6A2G9G0"/>
<dbReference type="SUPFAM" id="SSF46955">
    <property type="entry name" value="Putative DNA-binding domain"/>
    <property type="match status" value="1"/>
</dbReference>
<dbReference type="InterPro" id="IPR041657">
    <property type="entry name" value="HTH_17"/>
</dbReference>
<dbReference type="RefSeq" id="WP_005846737.1">
    <property type="nucleotide sequence ID" value="NZ_CALNHV010000001.1"/>
</dbReference>
<dbReference type="EMBL" id="WCUG01000012">
    <property type="protein sequence ID" value="KAB4168518.1"/>
    <property type="molecule type" value="Genomic_DNA"/>
</dbReference>
<dbReference type="InterPro" id="IPR009061">
    <property type="entry name" value="DNA-bd_dom_put_sf"/>
</dbReference>
<reference evidence="2 3" key="1">
    <citation type="journal article" date="2019" name="Nat. Med.">
        <title>A library of human gut bacterial isolates paired with longitudinal multiomics data enables mechanistic microbiome research.</title>
        <authorList>
            <person name="Poyet M."/>
            <person name="Groussin M."/>
            <person name="Gibbons S.M."/>
            <person name="Avila-Pacheco J."/>
            <person name="Jiang X."/>
            <person name="Kearney S.M."/>
            <person name="Perrotta A.R."/>
            <person name="Berdy B."/>
            <person name="Zhao S."/>
            <person name="Lieberman T.D."/>
            <person name="Swanson P.K."/>
            <person name="Smith M."/>
            <person name="Roesemann S."/>
            <person name="Alexander J.E."/>
            <person name="Rich S.A."/>
            <person name="Livny J."/>
            <person name="Vlamakis H."/>
            <person name="Clish C."/>
            <person name="Bullock K."/>
            <person name="Deik A."/>
            <person name="Scott J."/>
            <person name="Pierce K.A."/>
            <person name="Xavier R.J."/>
            <person name="Alm E.J."/>
        </authorList>
    </citation>
    <scope>NUCLEOTIDE SEQUENCE [LARGE SCALE GENOMIC DNA]</scope>
    <source>
        <strain evidence="2 3">BIOML-A27</strain>
    </source>
</reference>
<proteinExistence type="predicted"/>
<sequence>MIQSMLTKETPEIIRFFRNIGILSEMLDKQEEKLRPVLNGERYITDCELAEQLKLTRRTLAEYRINGKLPYYKIGGKLLYKEKDILALLEKNRMEAFDG</sequence>
<organism evidence="2 3">
    <name type="scientific">Bacteroides uniformis</name>
    <dbReference type="NCBI Taxonomy" id="820"/>
    <lineage>
        <taxon>Bacteria</taxon>
        <taxon>Pseudomonadati</taxon>
        <taxon>Bacteroidota</taxon>
        <taxon>Bacteroidia</taxon>
        <taxon>Bacteroidales</taxon>
        <taxon>Bacteroidaceae</taxon>
        <taxon>Bacteroides</taxon>
    </lineage>
</organism>
<evidence type="ECO:0000259" key="1">
    <source>
        <dbReference type="Pfam" id="PF12728"/>
    </source>
</evidence>
<comment type="caution">
    <text evidence="2">The sequence shown here is derived from an EMBL/GenBank/DDBJ whole genome shotgun (WGS) entry which is preliminary data.</text>
</comment>
<dbReference type="PANTHER" id="PTHR34585:SF22">
    <property type="entry name" value="HELIX-TURN-HELIX DOMAIN-CONTAINING PROTEIN"/>
    <property type="match status" value="1"/>
</dbReference>
<protein>
    <submittedName>
        <fullName evidence="2">Helix-turn-helix domain-containing protein</fullName>
    </submittedName>
</protein>
<dbReference type="Proteomes" id="UP000433928">
    <property type="component" value="Unassembled WGS sequence"/>
</dbReference>
<dbReference type="PANTHER" id="PTHR34585">
    <property type="match status" value="1"/>
</dbReference>
<evidence type="ECO:0000313" key="2">
    <source>
        <dbReference type="EMBL" id="KAB4168518.1"/>
    </source>
</evidence>
<dbReference type="Pfam" id="PF12728">
    <property type="entry name" value="HTH_17"/>
    <property type="match status" value="1"/>
</dbReference>
<evidence type="ECO:0000313" key="3">
    <source>
        <dbReference type="Proteomes" id="UP000433928"/>
    </source>
</evidence>